<keyword evidence="2" id="KW-0472">Membrane</keyword>
<gene>
    <name evidence="3" type="ORF">ACHAW5_004104</name>
</gene>
<proteinExistence type="predicted"/>
<evidence type="ECO:0000256" key="1">
    <source>
        <dbReference type="SAM" id="MobiDB-lite"/>
    </source>
</evidence>
<evidence type="ECO:0000313" key="4">
    <source>
        <dbReference type="Proteomes" id="UP001530315"/>
    </source>
</evidence>
<comment type="caution">
    <text evidence="3">The sequence shown here is derived from an EMBL/GenBank/DDBJ whole genome shotgun (WGS) entry which is preliminary data.</text>
</comment>
<dbReference type="AlphaFoldDB" id="A0ABD3NGS9"/>
<feature type="transmembrane region" description="Helical" evidence="2">
    <location>
        <begin position="16"/>
        <end position="37"/>
    </location>
</feature>
<name>A0ABD3NGS9_9STRA</name>
<feature type="compositionally biased region" description="Basic and acidic residues" evidence="1">
    <location>
        <begin position="342"/>
        <end position="356"/>
    </location>
</feature>
<protein>
    <submittedName>
        <fullName evidence="3">Uncharacterized protein</fullName>
    </submittedName>
</protein>
<feature type="non-terminal residue" evidence="3">
    <location>
        <position position="381"/>
    </location>
</feature>
<reference evidence="3 4" key="1">
    <citation type="submission" date="2024-10" db="EMBL/GenBank/DDBJ databases">
        <title>Updated reference genomes for cyclostephanoid diatoms.</title>
        <authorList>
            <person name="Roberts W.R."/>
            <person name="Alverson A.J."/>
        </authorList>
    </citation>
    <scope>NUCLEOTIDE SEQUENCE [LARGE SCALE GENOMIC DNA]</scope>
    <source>
        <strain evidence="3 4">AJA276-08</strain>
    </source>
</reference>
<feature type="region of interest" description="Disordered" evidence="1">
    <location>
        <begin position="323"/>
        <end position="356"/>
    </location>
</feature>
<organism evidence="3 4">
    <name type="scientific">Stephanodiscus triporus</name>
    <dbReference type="NCBI Taxonomy" id="2934178"/>
    <lineage>
        <taxon>Eukaryota</taxon>
        <taxon>Sar</taxon>
        <taxon>Stramenopiles</taxon>
        <taxon>Ochrophyta</taxon>
        <taxon>Bacillariophyta</taxon>
        <taxon>Coscinodiscophyceae</taxon>
        <taxon>Thalassiosirophycidae</taxon>
        <taxon>Stephanodiscales</taxon>
        <taxon>Stephanodiscaceae</taxon>
        <taxon>Stephanodiscus</taxon>
    </lineage>
</organism>
<evidence type="ECO:0000313" key="3">
    <source>
        <dbReference type="EMBL" id="KAL3773811.1"/>
    </source>
</evidence>
<dbReference type="Proteomes" id="UP001530315">
    <property type="component" value="Unassembled WGS sequence"/>
</dbReference>
<accession>A0ABD3NGS9</accession>
<dbReference type="EMBL" id="JALLAZ020001507">
    <property type="protein sequence ID" value="KAL3773811.1"/>
    <property type="molecule type" value="Genomic_DNA"/>
</dbReference>
<evidence type="ECO:0000256" key="2">
    <source>
        <dbReference type="SAM" id="Phobius"/>
    </source>
</evidence>
<sequence length="381" mass="42414">MALLDPPDPDDVVPVLIWWGFLSAVAVLNCGVLLRSARSSLSSNRRSLPPWLRSIRDRQFDMSSTYVYGCAYRSILPCHHTLRRVLVRSVASTGFVGRAVATVAELGVAEQASLLLREVGIATEDETTIATSRVVVPILLVAEISSWYACATTNYAGSIVEEGLWATCAMLVASCLARCRREYEVGGEQWRFVRRAYFVCPLRRCVPRLMRIVVSIIIASIAEDDELTINTAYFVYMISVDVPNYVRAHLANTARGVSYHSVSDGLGSLLRIDKHNLTWSRTILLLQVPQLVHDHRHHVVDARSPPLLLLKPTMDVNETTTQHCWESSSTQGDEQTGINRQQRGEERLRQRGAAEKAADGFKSAISEIANDTFNTGQNRFA</sequence>
<keyword evidence="2" id="KW-1133">Transmembrane helix</keyword>
<feature type="compositionally biased region" description="Polar residues" evidence="1">
    <location>
        <begin position="323"/>
        <end position="339"/>
    </location>
</feature>
<keyword evidence="2" id="KW-0812">Transmembrane</keyword>
<keyword evidence="4" id="KW-1185">Reference proteome</keyword>